<dbReference type="EMBL" id="CAJNOT010001630">
    <property type="protein sequence ID" value="CAF1228287.1"/>
    <property type="molecule type" value="Genomic_DNA"/>
</dbReference>
<comment type="caution">
    <text evidence="1">The sequence shown here is derived from an EMBL/GenBank/DDBJ whole genome shotgun (WGS) entry which is preliminary data.</text>
</comment>
<evidence type="ECO:0000313" key="3">
    <source>
        <dbReference type="Proteomes" id="UP000663864"/>
    </source>
</evidence>
<dbReference type="Proteomes" id="UP000663864">
    <property type="component" value="Unassembled WGS sequence"/>
</dbReference>
<dbReference type="Proteomes" id="UP000663836">
    <property type="component" value="Unassembled WGS sequence"/>
</dbReference>
<name>A0A814YEF9_9BILA</name>
<dbReference type="EMBL" id="CAJOBD010019370">
    <property type="protein sequence ID" value="CAF4234118.1"/>
    <property type="molecule type" value="Genomic_DNA"/>
</dbReference>
<organism evidence="1 3">
    <name type="scientific">Rotaria sordida</name>
    <dbReference type="NCBI Taxonomy" id="392033"/>
    <lineage>
        <taxon>Eukaryota</taxon>
        <taxon>Metazoa</taxon>
        <taxon>Spiralia</taxon>
        <taxon>Gnathifera</taxon>
        <taxon>Rotifera</taxon>
        <taxon>Eurotatoria</taxon>
        <taxon>Bdelloidea</taxon>
        <taxon>Philodinida</taxon>
        <taxon>Philodinidae</taxon>
        <taxon>Rotaria</taxon>
    </lineage>
</organism>
<sequence length="76" mass="8170">MKIDPATLDSVLSYLPQGSLSANQLTGYDPIKITDGLWRFSVSIRSATVYFDVSLLCSSATGEVAAQCHKMMAARA</sequence>
<evidence type="ECO:0000313" key="1">
    <source>
        <dbReference type="EMBL" id="CAF1228287.1"/>
    </source>
</evidence>
<proteinExistence type="predicted"/>
<protein>
    <submittedName>
        <fullName evidence="1">Uncharacterized protein</fullName>
    </submittedName>
</protein>
<dbReference type="AlphaFoldDB" id="A0A814YEF9"/>
<evidence type="ECO:0000313" key="2">
    <source>
        <dbReference type="EMBL" id="CAF4234118.1"/>
    </source>
</evidence>
<accession>A0A814YEF9</accession>
<gene>
    <name evidence="2" type="ORF">JBS370_LOCUS38010</name>
    <name evidence="1" type="ORF">ZHD862_LOCUS24231</name>
</gene>
<feature type="non-terminal residue" evidence="1">
    <location>
        <position position="76"/>
    </location>
</feature>
<reference evidence="1" key="1">
    <citation type="submission" date="2021-02" db="EMBL/GenBank/DDBJ databases">
        <authorList>
            <person name="Nowell W R."/>
        </authorList>
    </citation>
    <scope>NUCLEOTIDE SEQUENCE</scope>
</reference>